<dbReference type="Gene3D" id="3.30.70.270">
    <property type="match status" value="1"/>
</dbReference>
<dbReference type="PANTHER" id="PTHR24559">
    <property type="entry name" value="TRANSPOSON TY3-I GAG-POL POLYPROTEIN"/>
    <property type="match status" value="1"/>
</dbReference>
<comment type="caution">
    <text evidence="3">The sequence shown here is derived from an EMBL/GenBank/DDBJ whole genome shotgun (WGS) entry which is preliminary data.</text>
</comment>
<keyword evidence="4" id="KW-1185">Reference proteome</keyword>
<proteinExistence type="predicted"/>
<dbReference type="InterPro" id="IPR053134">
    <property type="entry name" value="RNA-dir_DNA_polymerase"/>
</dbReference>
<evidence type="ECO:0000259" key="2">
    <source>
        <dbReference type="Pfam" id="PF00078"/>
    </source>
</evidence>
<dbReference type="InterPro" id="IPR000477">
    <property type="entry name" value="RT_dom"/>
</dbReference>
<gene>
    <name evidence="3" type="ORF">EPI10_011422</name>
</gene>
<dbReference type="Pfam" id="PF00078">
    <property type="entry name" value="RVT_1"/>
    <property type="match status" value="1"/>
</dbReference>
<organism evidence="3 4">
    <name type="scientific">Gossypium australe</name>
    <dbReference type="NCBI Taxonomy" id="47621"/>
    <lineage>
        <taxon>Eukaryota</taxon>
        <taxon>Viridiplantae</taxon>
        <taxon>Streptophyta</taxon>
        <taxon>Embryophyta</taxon>
        <taxon>Tracheophyta</taxon>
        <taxon>Spermatophyta</taxon>
        <taxon>Magnoliopsida</taxon>
        <taxon>eudicotyledons</taxon>
        <taxon>Gunneridae</taxon>
        <taxon>Pentapetalae</taxon>
        <taxon>rosids</taxon>
        <taxon>malvids</taxon>
        <taxon>Malvales</taxon>
        <taxon>Malvaceae</taxon>
        <taxon>Malvoideae</taxon>
        <taxon>Gossypium</taxon>
    </lineage>
</organism>
<feature type="transmembrane region" description="Helical" evidence="1">
    <location>
        <begin position="102"/>
        <end position="121"/>
    </location>
</feature>
<keyword evidence="1" id="KW-0812">Transmembrane</keyword>
<evidence type="ECO:0000313" key="4">
    <source>
        <dbReference type="Proteomes" id="UP000325315"/>
    </source>
</evidence>
<dbReference type="InterPro" id="IPR043502">
    <property type="entry name" value="DNA/RNA_pol_sf"/>
</dbReference>
<dbReference type="PANTHER" id="PTHR24559:SF444">
    <property type="entry name" value="REVERSE TRANSCRIPTASE DOMAIN-CONTAINING PROTEIN"/>
    <property type="match status" value="1"/>
</dbReference>
<dbReference type="EMBL" id="SMMG02000004">
    <property type="protein sequence ID" value="KAA3477541.1"/>
    <property type="molecule type" value="Genomic_DNA"/>
</dbReference>
<dbReference type="AlphaFoldDB" id="A0A5B6W796"/>
<name>A0A5B6W796_9ROSI</name>
<accession>A0A5B6W796</accession>
<keyword evidence="3" id="KW-0548">Nucleotidyltransferase</keyword>
<dbReference type="GO" id="GO:0003964">
    <property type="term" value="F:RNA-directed DNA polymerase activity"/>
    <property type="evidence" value="ECO:0007669"/>
    <property type="project" value="UniProtKB-KW"/>
</dbReference>
<keyword evidence="1" id="KW-1133">Transmembrane helix</keyword>
<evidence type="ECO:0000313" key="3">
    <source>
        <dbReference type="EMBL" id="KAA3477541.1"/>
    </source>
</evidence>
<keyword evidence="1" id="KW-0472">Membrane</keyword>
<keyword evidence="3" id="KW-0808">Transferase</keyword>
<dbReference type="Proteomes" id="UP000325315">
    <property type="component" value="Unassembled WGS sequence"/>
</dbReference>
<sequence>MLFVKKKYGLMWLCIDYRQLNKLTIKNQYPTSYYQLKVRDSDVPKTMFRTRFGCYEFLFMVIFIDDILIYSRSKAEHEQHLQIVLQVLQDKQLYGKHSKCKFWLFEVVFLGHFISIDGIWVD</sequence>
<dbReference type="SUPFAM" id="SSF56672">
    <property type="entry name" value="DNA/RNA polymerases"/>
    <property type="match status" value="1"/>
</dbReference>
<reference evidence="3" key="1">
    <citation type="submission" date="2019-08" db="EMBL/GenBank/DDBJ databases">
        <authorList>
            <person name="Liu F."/>
        </authorList>
    </citation>
    <scope>NUCLEOTIDE SEQUENCE [LARGE SCALE GENOMIC DNA]</scope>
    <source>
        <strain evidence="3">PA1801</strain>
        <tissue evidence="3">Leaf</tissue>
    </source>
</reference>
<dbReference type="CDD" id="cd01647">
    <property type="entry name" value="RT_LTR"/>
    <property type="match status" value="1"/>
</dbReference>
<dbReference type="InterPro" id="IPR043128">
    <property type="entry name" value="Rev_trsase/Diguanyl_cyclase"/>
</dbReference>
<protein>
    <submittedName>
        <fullName evidence="3">RNA-directed DNA polymerase-like protein</fullName>
    </submittedName>
</protein>
<dbReference type="Gene3D" id="3.10.10.10">
    <property type="entry name" value="HIV Type 1 Reverse Transcriptase, subunit A, domain 1"/>
    <property type="match status" value="1"/>
</dbReference>
<keyword evidence="3" id="KW-0695">RNA-directed DNA polymerase</keyword>
<evidence type="ECO:0000256" key="1">
    <source>
        <dbReference type="SAM" id="Phobius"/>
    </source>
</evidence>
<dbReference type="OrthoDB" id="2431547at2759"/>
<feature type="domain" description="Reverse transcriptase" evidence="2">
    <location>
        <begin position="57"/>
        <end position="112"/>
    </location>
</feature>